<accession>A0ABQ9GL85</accession>
<sequence length="81" mass="9652">MTFQLIKVSEIEQTTFKTQPKLLDFCLLGSSRKTRFDIEEEYRIHFCHPKGPRNSFKKPDKDDKAWVLFHDILKVLKPTEL</sequence>
<keyword evidence="2" id="KW-1185">Reference proteome</keyword>
<reference evidence="1 2" key="1">
    <citation type="submission" date="2023-02" db="EMBL/GenBank/DDBJ databases">
        <title>LHISI_Scaffold_Assembly.</title>
        <authorList>
            <person name="Stuart O.P."/>
            <person name="Cleave R."/>
            <person name="Magrath M.J.L."/>
            <person name="Mikheyev A.S."/>
        </authorList>
    </citation>
    <scope>NUCLEOTIDE SEQUENCE [LARGE SCALE GENOMIC DNA]</scope>
    <source>
        <strain evidence="1">Daus_M_001</strain>
        <tissue evidence="1">Leg muscle</tissue>
    </source>
</reference>
<organism evidence="1 2">
    <name type="scientific">Dryococelus australis</name>
    <dbReference type="NCBI Taxonomy" id="614101"/>
    <lineage>
        <taxon>Eukaryota</taxon>
        <taxon>Metazoa</taxon>
        <taxon>Ecdysozoa</taxon>
        <taxon>Arthropoda</taxon>
        <taxon>Hexapoda</taxon>
        <taxon>Insecta</taxon>
        <taxon>Pterygota</taxon>
        <taxon>Neoptera</taxon>
        <taxon>Polyneoptera</taxon>
        <taxon>Phasmatodea</taxon>
        <taxon>Verophasmatodea</taxon>
        <taxon>Anareolatae</taxon>
        <taxon>Phasmatidae</taxon>
        <taxon>Eurycanthinae</taxon>
        <taxon>Dryococelus</taxon>
    </lineage>
</organism>
<proteinExistence type="predicted"/>
<evidence type="ECO:0000313" key="1">
    <source>
        <dbReference type="EMBL" id="KAJ8872786.1"/>
    </source>
</evidence>
<dbReference type="Proteomes" id="UP001159363">
    <property type="component" value="Chromosome 10"/>
</dbReference>
<name>A0ABQ9GL85_9NEOP</name>
<comment type="caution">
    <text evidence="1">The sequence shown here is derived from an EMBL/GenBank/DDBJ whole genome shotgun (WGS) entry which is preliminary data.</text>
</comment>
<evidence type="ECO:0000313" key="2">
    <source>
        <dbReference type="Proteomes" id="UP001159363"/>
    </source>
</evidence>
<dbReference type="EMBL" id="JARBHB010000011">
    <property type="protein sequence ID" value="KAJ8872786.1"/>
    <property type="molecule type" value="Genomic_DNA"/>
</dbReference>
<protein>
    <submittedName>
        <fullName evidence="1">Uncharacterized protein</fullName>
    </submittedName>
</protein>
<feature type="non-terminal residue" evidence="1">
    <location>
        <position position="81"/>
    </location>
</feature>
<gene>
    <name evidence="1" type="ORF">PR048_026402</name>
</gene>